<dbReference type="EMBL" id="BJWL01000023">
    <property type="protein sequence ID" value="GFZ13332.1"/>
    <property type="molecule type" value="Genomic_DNA"/>
</dbReference>
<sequence length="86" mass="9331">MEELIGGLNRVYCSSVLISTTQITVSSQSKLGENVLTMVRPTLGPVLDNGLAKFHADGSGHRQSLLILIDLSGFLLTTVTGRQHWH</sequence>
<gene>
    <name evidence="1" type="ORF">Acr_23g0017170</name>
</gene>
<dbReference type="Proteomes" id="UP000585474">
    <property type="component" value="Unassembled WGS sequence"/>
</dbReference>
<evidence type="ECO:0000313" key="1">
    <source>
        <dbReference type="EMBL" id="GFZ13332.1"/>
    </source>
</evidence>
<protein>
    <submittedName>
        <fullName evidence="1">Uncharacterized protein</fullName>
    </submittedName>
</protein>
<accession>A0A7J0GRA2</accession>
<keyword evidence="2" id="KW-1185">Reference proteome</keyword>
<name>A0A7J0GRA2_9ERIC</name>
<dbReference type="AlphaFoldDB" id="A0A7J0GRA2"/>
<organism evidence="1 2">
    <name type="scientific">Actinidia rufa</name>
    <dbReference type="NCBI Taxonomy" id="165716"/>
    <lineage>
        <taxon>Eukaryota</taxon>
        <taxon>Viridiplantae</taxon>
        <taxon>Streptophyta</taxon>
        <taxon>Embryophyta</taxon>
        <taxon>Tracheophyta</taxon>
        <taxon>Spermatophyta</taxon>
        <taxon>Magnoliopsida</taxon>
        <taxon>eudicotyledons</taxon>
        <taxon>Gunneridae</taxon>
        <taxon>Pentapetalae</taxon>
        <taxon>asterids</taxon>
        <taxon>Ericales</taxon>
        <taxon>Actinidiaceae</taxon>
        <taxon>Actinidia</taxon>
    </lineage>
</organism>
<evidence type="ECO:0000313" key="2">
    <source>
        <dbReference type="Proteomes" id="UP000585474"/>
    </source>
</evidence>
<reference evidence="1 2" key="1">
    <citation type="submission" date="2019-07" db="EMBL/GenBank/DDBJ databases">
        <title>De Novo Assembly of kiwifruit Actinidia rufa.</title>
        <authorList>
            <person name="Sugita-Konishi S."/>
            <person name="Sato K."/>
            <person name="Mori E."/>
            <person name="Abe Y."/>
            <person name="Kisaki G."/>
            <person name="Hamano K."/>
            <person name="Suezawa K."/>
            <person name="Otani M."/>
            <person name="Fukuda T."/>
            <person name="Manabe T."/>
            <person name="Gomi K."/>
            <person name="Tabuchi M."/>
            <person name="Akimitsu K."/>
            <person name="Kataoka I."/>
        </authorList>
    </citation>
    <scope>NUCLEOTIDE SEQUENCE [LARGE SCALE GENOMIC DNA]</scope>
    <source>
        <strain evidence="2">cv. Fuchu</strain>
    </source>
</reference>
<comment type="caution">
    <text evidence="1">The sequence shown here is derived from an EMBL/GenBank/DDBJ whole genome shotgun (WGS) entry which is preliminary data.</text>
</comment>
<proteinExistence type="predicted"/>